<gene>
    <name evidence="1" type="ORF">HPB50_014770</name>
</gene>
<organism evidence="1 2">
    <name type="scientific">Hyalomma asiaticum</name>
    <name type="common">Tick</name>
    <dbReference type="NCBI Taxonomy" id="266040"/>
    <lineage>
        <taxon>Eukaryota</taxon>
        <taxon>Metazoa</taxon>
        <taxon>Ecdysozoa</taxon>
        <taxon>Arthropoda</taxon>
        <taxon>Chelicerata</taxon>
        <taxon>Arachnida</taxon>
        <taxon>Acari</taxon>
        <taxon>Parasitiformes</taxon>
        <taxon>Ixodida</taxon>
        <taxon>Ixodoidea</taxon>
        <taxon>Ixodidae</taxon>
        <taxon>Hyalomminae</taxon>
        <taxon>Hyalomma</taxon>
    </lineage>
</organism>
<dbReference type="EMBL" id="CM023481">
    <property type="protein sequence ID" value="KAH6946730.1"/>
    <property type="molecule type" value="Genomic_DNA"/>
</dbReference>
<reference evidence="1" key="1">
    <citation type="submission" date="2020-05" db="EMBL/GenBank/DDBJ databases">
        <title>Large-scale comparative analyses of tick genomes elucidate their genetic diversity and vector capacities.</title>
        <authorList>
            <person name="Jia N."/>
            <person name="Wang J."/>
            <person name="Shi W."/>
            <person name="Du L."/>
            <person name="Sun Y."/>
            <person name="Zhan W."/>
            <person name="Jiang J."/>
            <person name="Wang Q."/>
            <person name="Zhang B."/>
            <person name="Ji P."/>
            <person name="Sakyi L.B."/>
            <person name="Cui X."/>
            <person name="Yuan T."/>
            <person name="Jiang B."/>
            <person name="Yang W."/>
            <person name="Lam T.T.-Y."/>
            <person name="Chang Q."/>
            <person name="Ding S."/>
            <person name="Wang X."/>
            <person name="Zhu J."/>
            <person name="Ruan X."/>
            <person name="Zhao L."/>
            <person name="Wei J."/>
            <person name="Que T."/>
            <person name="Du C."/>
            <person name="Cheng J."/>
            <person name="Dai P."/>
            <person name="Han X."/>
            <person name="Huang E."/>
            <person name="Gao Y."/>
            <person name="Liu J."/>
            <person name="Shao H."/>
            <person name="Ye R."/>
            <person name="Li L."/>
            <person name="Wei W."/>
            <person name="Wang X."/>
            <person name="Wang C."/>
            <person name="Yang T."/>
            <person name="Huo Q."/>
            <person name="Li W."/>
            <person name="Guo W."/>
            <person name="Chen H."/>
            <person name="Zhou L."/>
            <person name="Ni X."/>
            <person name="Tian J."/>
            <person name="Zhou Y."/>
            <person name="Sheng Y."/>
            <person name="Liu T."/>
            <person name="Pan Y."/>
            <person name="Xia L."/>
            <person name="Li J."/>
            <person name="Zhao F."/>
            <person name="Cao W."/>
        </authorList>
    </citation>
    <scope>NUCLEOTIDE SEQUENCE</scope>
    <source>
        <strain evidence="1">Hyas-2018</strain>
    </source>
</reference>
<keyword evidence="2" id="KW-1185">Reference proteome</keyword>
<comment type="caution">
    <text evidence="1">The sequence shown here is derived from an EMBL/GenBank/DDBJ whole genome shotgun (WGS) entry which is preliminary data.</text>
</comment>
<evidence type="ECO:0000313" key="2">
    <source>
        <dbReference type="Proteomes" id="UP000821845"/>
    </source>
</evidence>
<dbReference type="Proteomes" id="UP000821845">
    <property type="component" value="Chromosome 1"/>
</dbReference>
<sequence length="160" mass="18674">MGATLFNEASDELFFLTWLPAVPRAVTYEMARTDYRHYRLSWRLLEMRQFYGSSGAIVSQISLQRQRWTRNRHYGKRPFCCNVLGSRDAVFLARCAQSRHGRQTRQRQDEGKGIVTPRRWPSWSVTSQAPSTYWSSDVDSRYVGNCRMSRYESTSVPSDS</sequence>
<protein>
    <submittedName>
        <fullName evidence="1">Uncharacterized protein</fullName>
    </submittedName>
</protein>
<proteinExistence type="predicted"/>
<evidence type="ECO:0000313" key="1">
    <source>
        <dbReference type="EMBL" id="KAH6946730.1"/>
    </source>
</evidence>
<accession>A0ACB7TI54</accession>
<name>A0ACB7TI54_HYAAI</name>